<keyword evidence="1" id="KW-1133">Transmembrane helix</keyword>
<proteinExistence type="predicted"/>
<evidence type="ECO:0000313" key="2">
    <source>
        <dbReference type="EMBL" id="KAL3529470.1"/>
    </source>
</evidence>
<evidence type="ECO:0000313" key="3">
    <source>
        <dbReference type="Proteomes" id="UP001630127"/>
    </source>
</evidence>
<dbReference type="AlphaFoldDB" id="A0ABD3AG99"/>
<comment type="caution">
    <text evidence="2">The sequence shown here is derived from an EMBL/GenBank/DDBJ whole genome shotgun (WGS) entry which is preliminary data.</text>
</comment>
<dbReference type="Proteomes" id="UP001630127">
    <property type="component" value="Unassembled WGS sequence"/>
</dbReference>
<reference evidence="2 3" key="1">
    <citation type="submission" date="2024-11" db="EMBL/GenBank/DDBJ databases">
        <title>A near-complete genome assembly of Cinchona calisaya.</title>
        <authorList>
            <person name="Lian D.C."/>
            <person name="Zhao X.W."/>
            <person name="Wei L."/>
        </authorList>
    </citation>
    <scope>NUCLEOTIDE SEQUENCE [LARGE SCALE GENOMIC DNA]</scope>
    <source>
        <tissue evidence="2">Nenye</tissue>
    </source>
</reference>
<evidence type="ECO:0000256" key="1">
    <source>
        <dbReference type="SAM" id="Phobius"/>
    </source>
</evidence>
<keyword evidence="3" id="KW-1185">Reference proteome</keyword>
<accession>A0ABD3AG99</accession>
<name>A0ABD3AG99_9GENT</name>
<sequence length="243" mass="28224">MVSVLMYYVMGNSAYTCALIVIHGAASFSLHLSMPCIRHEREVLWADLRRSKTSILGARFLGGDFNVILEVTKYSRCAQLDGRAMDDFNAVIHDYEMLSIPYSRSTFTWTGCDMEEGYGSRWIESFLIMRVYLDSHRFSYSTSIGQHRIIPLCYLILETLLELWVFFFQISKHVGTTFFIFFHSATSWLEPISSYGMRALSEKLKRLKSCLHSWNRDTFGNIFDNICRAESKVEEQEIKFQSD</sequence>
<organism evidence="2 3">
    <name type="scientific">Cinchona calisaya</name>
    <dbReference type="NCBI Taxonomy" id="153742"/>
    <lineage>
        <taxon>Eukaryota</taxon>
        <taxon>Viridiplantae</taxon>
        <taxon>Streptophyta</taxon>
        <taxon>Embryophyta</taxon>
        <taxon>Tracheophyta</taxon>
        <taxon>Spermatophyta</taxon>
        <taxon>Magnoliopsida</taxon>
        <taxon>eudicotyledons</taxon>
        <taxon>Gunneridae</taxon>
        <taxon>Pentapetalae</taxon>
        <taxon>asterids</taxon>
        <taxon>lamiids</taxon>
        <taxon>Gentianales</taxon>
        <taxon>Rubiaceae</taxon>
        <taxon>Cinchonoideae</taxon>
        <taxon>Cinchoneae</taxon>
        <taxon>Cinchona</taxon>
    </lineage>
</organism>
<dbReference type="EMBL" id="JBJUIK010000004">
    <property type="protein sequence ID" value="KAL3529470.1"/>
    <property type="molecule type" value="Genomic_DNA"/>
</dbReference>
<keyword evidence="1" id="KW-0812">Transmembrane</keyword>
<keyword evidence="1" id="KW-0472">Membrane</keyword>
<protein>
    <submittedName>
        <fullName evidence="2">Uncharacterized protein</fullName>
    </submittedName>
</protein>
<feature type="transmembrane region" description="Helical" evidence="1">
    <location>
        <begin position="12"/>
        <end position="32"/>
    </location>
</feature>
<gene>
    <name evidence="2" type="ORF">ACH5RR_008792</name>
</gene>